<reference evidence="3" key="1">
    <citation type="submission" date="2016-11" db="UniProtKB">
        <authorList>
            <consortium name="WormBaseParasite"/>
        </authorList>
    </citation>
    <scope>IDENTIFICATION</scope>
</reference>
<accession>A0A1I8AGQ1</accession>
<dbReference type="WBParaSite" id="L893_g5605.t1">
    <property type="protein sequence ID" value="L893_g5605.t1"/>
    <property type="gene ID" value="L893_g5605"/>
</dbReference>
<sequence>MRPIMSNEGILLLLFFFSCSVHGKKDMNSSQLADFKLSLRDAIINLTELTDLIKTKEAIRFNNSLSIARPAYYFAVHNVPEHDGQITTLCRIMELKLMDLKTVIYGMAPKIRHYNDHPSNYNDNASFKKAEGFVHIRGEGWHHLNQLILLYKNWREGSIFDYFIASFGIDSSTLCGYQSNLRRIAHSVDDEFISSYMAKTHYRHSSFQELQNDIMSSVHVMDISRMTYEALTEKSAKVGRLPASCKSLDKIRENLNRFPGRYFNEVIEKGIVIVLKELIDMELSEDSESLSPDQLLNIHSNLQTILRIDYNYSQESYGAVMWLDDCWFTSSAIYSNEPSFASGESNQERSYSQRYSFKNLNVLFHRTIWSNDETQDNRRFMEENSKPLDDLITIEPSGAFMITVSASSAPYLVADIQEAHKFPTVAAFVSESSEERCVFSTGMTSFGKEVQLLVGTRFIERFPKYYDVDVFIGV</sequence>
<keyword evidence="1" id="KW-0732">Signal</keyword>
<evidence type="ECO:0000256" key="1">
    <source>
        <dbReference type="SAM" id="SignalP"/>
    </source>
</evidence>
<dbReference type="AlphaFoldDB" id="A0A1I8AGQ1"/>
<keyword evidence="2" id="KW-1185">Reference proteome</keyword>
<dbReference type="Proteomes" id="UP000095287">
    <property type="component" value="Unplaced"/>
</dbReference>
<evidence type="ECO:0000313" key="3">
    <source>
        <dbReference type="WBParaSite" id="L893_g5605.t1"/>
    </source>
</evidence>
<feature type="chain" id="PRO_5009314624" evidence="1">
    <location>
        <begin position="24"/>
        <end position="474"/>
    </location>
</feature>
<name>A0A1I8AGQ1_9BILA</name>
<dbReference type="PROSITE" id="PS51257">
    <property type="entry name" value="PROKAR_LIPOPROTEIN"/>
    <property type="match status" value="1"/>
</dbReference>
<protein>
    <submittedName>
        <fullName evidence="3">SCP domain-containing protein</fullName>
    </submittedName>
</protein>
<proteinExistence type="predicted"/>
<organism evidence="2 3">
    <name type="scientific">Steinernema glaseri</name>
    <dbReference type="NCBI Taxonomy" id="37863"/>
    <lineage>
        <taxon>Eukaryota</taxon>
        <taxon>Metazoa</taxon>
        <taxon>Ecdysozoa</taxon>
        <taxon>Nematoda</taxon>
        <taxon>Chromadorea</taxon>
        <taxon>Rhabditida</taxon>
        <taxon>Tylenchina</taxon>
        <taxon>Panagrolaimomorpha</taxon>
        <taxon>Strongyloidoidea</taxon>
        <taxon>Steinernematidae</taxon>
        <taxon>Steinernema</taxon>
    </lineage>
</organism>
<feature type="signal peptide" evidence="1">
    <location>
        <begin position="1"/>
        <end position="23"/>
    </location>
</feature>
<evidence type="ECO:0000313" key="2">
    <source>
        <dbReference type="Proteomes" id="UP000095287"/>
    </source>
</evidence>